<dbReference type="EMBL" id="LT554386">
    <property type="protein sequence ID" value="SAM04470.1"/>
    <property type="molecule type" value="Genomic_DNA"/>
</dbReference>
<name>A0A168QED9_ABSGL</name>
<evidence type="ECO:0000313" key="4">
    <source>
        <dbReference type="Proteomes" id="UP000078561"/>
    </source>
</evidence>
<dbReference type="Proteomes" id="UP000078561">
    <property type="component" value="Unassembled WGS sequence"/>
</dbReference>
<evidence type="ECO:0000256" key="1">
    <source>
        <dbReference type="SAM" id="MobiDB-lite"/>
    </source>
</evidence>
<reference evidence="3" key="1">
    <citation type="submission" date="2016-04" db="EMBL/GenBank/DDBJ databases">
        <authorList>
            <person name="Evans L.H."/>
            <person name="Alamgir A."/>
            <person name="Owens N."/>
            <person name="Weber N.D."/>
            <person name="Virtaneva K."/>
            <person name="Barbian K."/>
            <person name="Babar A."/>
            <person name="Rosenke K."/>
        </authorList>
    </citation>
    <scope>NUCLEOTIDE SEQUENCE [LARGE SCALE GENOMIC DNA]</scope>
    <source>
        <strain evidence="3">CBS 101.48</strain>
    </source>
</reference>
<organism evidence="3">
    <name type="scientific">Absidia glauca</name>
    <name type="common">Pin mould</name>
    <dbReference type="NCBI Taxonomy" id="4829"/>
    <lineage>
        <taxon>Eukaryota</taxon>
        <taxon>Fungi</taxon>
        <taxon>Fungi incertae sedis</taxon>
        <taxon>Mucoromycota</taxon>
        <taxon>Mucoromycotina</taxon>
        <taxon>Mucoromycetes</taxon>
        <taxon>Mucorales</taxon>
        <taxon>Cunninghamellaceae</taxon>
        <taxon>Absidia</taxon>
    </lineage>
</organism>
<dbReference type="InParanoid" id="A0A168QED9"/>
<protein>
    <submittedName>
        <fullName evidence="3">Uncharacterized protein</fullName>
    </submittedName>
</protein>
<sequence length="122" mass="13004">MVSQSSILFLLAFSAVAVSARPLDRRAPMDQQGHPYQNLVKNVDNLRALNEVLACTSDKMKSLNFPLATADEPGQSPFPWLDAFQICRDIFSAKSGLAGPDENPSTEQVGPDGNPSTGGGAK</sequence>
<feature type="chain" id="PRO_5007899870" evidence="2">
    <location>
        <begin position="21"/>
        <end position="122"/>
    </location>
</feature>
<evidence type="ECO:0000313" key="3">
    <source>
        <dbReference type="EMBL" id="SAM04470.1"/>
    </source>
</evidence>
<keyword evidence="2" id="KW-0732">Signal</keyword>
<proteinExistence type="predicted"/>
<gene>
    <name evidence="3" type="primary">ABSGL_10334.1 scaffold 11921</name>
</gene>
<feature type="region of interest" description="Disordered" evidence="1">
    <location>
        <begin position="95"/>
        <end position="122"/>
    </location>
</feature>
<keyword evidence="4" id="KW-1185">Reference proteome</keyword>
<evidence type="ECO:0000256" key="2">
    <source>
        <dbReference type="SAM" id="SignalP"/>
    </source>
</evidence>
<feature type="signal peptide" evidence="2">
    <location>
        <begin position="1"/>
        <end position="20"/>
    </location>
</feature>
<dbReference type="AlphaFoldDB" id="A0A168QED9"/>
<accession>A0A168QED9</accession>